<dbReference type="PROSITE" id="PS51257">
    <property type="entry name" value="PROKAR_LIPOPROTEIN"/>
    <property type="match status" value="1"/>
</dbReference>
<dbReference type="EMBL" id="BGPR01017366">
    <property type="protein sequence ID" value="GBN75888.1"/>
    <property type="molecule type" value="Genomic_DNA"/>
</dbReference>
<accession>A0A4Y2RJR8</accession>
<reference evidence="1 2" key="1">
    <citation type="journal article" date="2019" name="Sci. Rep.">
        <title>Orb-weaving spider Araneus ventricosus genome elucidates the spidroin gene catalogue.</title>
        <authorList>
            <person name="Kono N."/>
            <person name="Nakamura H."/>
            <person name="Ohtoshi R."/>
            <person name="Moran D.A.P."/>
            <person name="Shinohara A."/>
            <person name="Yoshida Y."/>
            <person name="Fujiwara M."/>
            <person name="Mori M."/>
            <person name="Tomita M."/>
            <person name="Arakawa K."/>
        </authorList>
    </citation>
    <scope>NUCLEOTIDE SEQUENCE [LARGE SCALE GENOMIC DNA]</scope>
</reference>
<evidence type="ECO:0000313" key="1">
    <source>
        <dbReference type="EMBL" id="GBN75888.1"/>
    </source>
</evidence>
<name>A0A4Y2RJR8_ARAVE</name>
<protein>
    <submittedName>
        <fullName evidence="1">Uncharacterized protein</fullName>
    </submittedName>
</protein>
<evidence type="ECO:0000313" key="2">
    <source>
        <dbReference type="Proteomes" id="UP000499080"/>
    </source>
</evidence>
<dbReference type="AlphaFoldDB" id="A0A4Y2RJR8"/>
<proteinExistence type="predicted"/>
<dbReference type="Proteomes" id="UP000499080">
    <property type="component" value="Unassembled WGS sequence"/>
</dbReference>
<gene>
    <name evidence="1" type="ORF">AVEN_156433_1</name>
</gene>
<comment type="caution">
    <text evidence="1">The sequence shown here is derived from an EMBL/GenBank/DDBJ whole genome shotgun (WGS) entry which is preliminary data.</text>
</comment>
<organism evidence="1 2">
    <name type="scientific">Araneus ventricosus</name>
    <name type="common">Orbweaver spider</name>
    <name type="synonym">Epeira ventricosa</name>
    <dbReference type="NCBI Taxonomy" id="182803"/>
    <lineage>
        <taxon>Eukaryota</taxon>
        <taxon>Metazoa</taxon>
        <taxon>Ecdysozoa</taxon>
        <taxon>Arthropoda</taxon>
        <taxon>Chelicerata</taxon>
        <taxon>Arachnida</taxon>
        <taxon>Araneae</taxon>
        <taxon>Araneomorphae</taxon>
        <taxon>Entelegynae</taxon>
        <taxon>Araneoidea</taxon>
        <taxon>Araneidae</taxon>
        <taxon>Araneus</taxon>
    </lineage>
</organism>
<sequence>MSRWGSLGKFYFSVVDQWAGRGGGFQTAVMGCSYHGYRRTSPKFQHEIIETELKSSTVTETSTYASVAQTPSAIPEGKFNVFGPVVKDKRVTTSSAAFRSPIDEVILEIHPRETEKRRDLVSYRRHITSQRGKGSSFG</sequence>
<keyword evidence="2" id="KW-1185">Reference proteome</keyword>